<dbReference type="Gene3D" id="1.10.1380.10">
    <property type="entry name" value="Neutral endopeptidase , domain2"/>
    <property type="match status" value="1"/>
</dbReference>
<dbReference type="OMA" id="ITCYRIT"/>
<dbReference type="InterPro" id="IPR024079">
    <property type="entry name" value="MetalloPept_cat_dom_sf"/>
</dbReference>
<sequence length="314" mass="35194">MDIRSRQSFWVRVVCTAILFVVAVCFVICNNAEKRSTISNLISTVYTNGELVRDNDLDATFISKIRGEVLSIAPYKEGAINFSADPCDNFYEFACGQWIENTSIPKEKASISMIWDAAEDEIVREMNDLMTSDGHDGDDAQRRLRAYYKACMNVSLLDSLGVDPLRFLLNLADSIQSVQDVREVISILQAWNFDTLISLSVEPDSANHSRYALLIRSSGLSLPDFSWYEVIPGSPLQTPNNSQPDAAWKLQVIQTLANDIKRMNMLAGYSENEAEQAVKDTFEIELQLASILSKEPFGNIFLIILHNRSLDSTG</sequence>
<dbReference type="PaxDb" id="55529-EKX51693"/>
<dbReference type="GO" id="GO:0005886">
    <property type="term" value="C:plasma membrane"/>
    <property type="evidence" value="ECO:0007669"/>
    <property type="project" value="TreeGrafter"/>
</dbReference>
<dbReference type="Gene3D" id="3.40.390.10">
    <property type="entry name" value="Collagenase (Catalytic Domain)"/>
    <property type="match status" value="1"/>
</dbReference>
<dbReference type="GO" id="GO:0004222">
    <property type="term" value="F:metalloendopeptidase activity"/>
    <property type="evidence" value="ECO:0007669"/>
    <property type="project" value="InterPro"/>
</dbReference>
<dbReference type="PANTHER" id="PTHR11733">
    <property type="entry name" value="ZINC METALLOPROTEASE FAMILY M13 NEPRILYSIN-RELATED"/>
    <property type="match status" value="1"/>
</dbReference>
<dbReference type="EMBL" id="JH992974">
    <property type="protein sequence ID" value="EKX51693.1"/>
    <property type="molecule type" value="Genomic_DNA"/>
</dbReference>
<reference evidence="4" key="3">
    <citation type="submission" date="2015-06" db="UniProtKB">
        <authorList>
            <consortium name="EnsemblProtists"/>
        </authorList>
    </citation>
    <scope>IDENTIFICATION</scope>
</reference>
<dbReference type="Proteomes" id="UP000011087">
    <property type="component" value="Unassembled WGS sequence"/>
</dbReference>
<reference evidence="3 5" key="1">
    <citation type="journal article" date="2012" name="Nature">
        <title>Algal genomes reveal evolutionary mosaicism and the fate of nucleomorphs.</title>
        <authorList>
            <consortium name="DOE Joint Genome Institute"/>
            <person name="Curtis B.A."/>
            <person name="Tanifuji G."/>
            <person name="Burki F."/>
            <person name="Gruber A."/>
            <person name="Irimia M."/>
            <person name="Maruyama S."/>
            <person name="Arias M.C."/>
            <person name="Ball S.G."/>
            <person name="Gile G.H."/>
            <person name="Hirakawa Y."/>
            <person name="Hopkins J.F."/>
            <person name="Kuo A."/>
            <person name="Rensing S.A."/>
            <person name="Schmutz J."/>
            <person name="Symeonidi A."/>
            <person name="Elias M."/>
            <person name="Eveleigh R.J."/>
            <person name="Herman E.K."/>
            <person name="Klute M.J."/>
            <person name="Nakayama T."/>
            <person name="Obornik M."/>
            <person name="Reyes-Prieto A."/>
            <person name="Armbrust E.V."/>
            <person name="Aves S.J."/>
            <person name="Beiko R.G."/>
            <person name="Coutinho P."/>
            <person name="Dacks J.B."/>
            <person name="Durnford D.G."/>
            <person name="Fast N.M."/>
            <person name="Green B.R."/>
            <person name="Grisdale C.J."/>
            <person name="Hempel F."/>
            <person name="Henrissat B."/>
            <person name="Hoppner M.P."/>
            <person name="Ishida K."/>
            <person name="Kim E."/>
            <person name="Koreny L."/>
            <person name="Kroth P.G."/>
            <person name="Liu Y."/>
            <person name="Malik S.B."/>
            <person name="Maier U.G."/>
            <person name="McRose D."/>
            <person name="Mock T."/>
            <person name="Neilson J.A."/>
            <person name="Onodera N.T."/>
            <person name="Poole A.M."/>
            <person name="Pritham E.J."/>
            <person name="Richards T.A."/>
            <person name="Rocap G."/>
            <person name="Roy S.W."/>
            <person name="Sarai C."/>
            <person name="Schaack S."/>
            <person name="Shirato S."/>
            <person name="Slamovits C.H."/>
            <person name="Spencer D.F."/>
            <person name="Suzuki S."/>
            <person name="Worden A.Z."/>
            <person name="Zauner S."/>
            <person name="Barry K."/>
            <person name="Bell C."/>
            <person name="Bharti A.K."/>
            <person name="Crow J.A."/>
            <person name="Grimwood J."/>
            <person name="Kramer R."/>
            <person name="Lindquist E."/>
            <person name="Lucas S."/>
            <person name="Salamov A."/>
            <person name="McFadden G.I."/>
            <person name="Lane C.E."/>
            <person name="Keeling P.J."/>
            <person name="Gray M.W."/>
            <person name="Grigoriev I.V."/>
            <person name="Archibald J.M."/>
        </authorList>
    </citation>
    <scope>NUCLEOTIDE SEQUENCE</scope>
    <source>
        <strain evidence="3 5">CCMP2712</strain>
    </source>
</reference>
<keyword evidence="1" id="KW-0472">Membrane</keyword>
<dbReference type="eggNOG" id="KOG3624">
    <property type="taxonomic scope" value="Eukaryota"/>
</dbReference>
<dbReference type="EnsemblProtists" id="EKX51693">
    <property type="protein sequence ID" value="EKX51693"/>
    <property type="gene ID" value="GUITHDRAFT_102300"/>
</dbReference>
<dbReference type="PROSITE" id="PS51885">
    <property type="entry name" value="NEPRILYSIN"/>
    <property type="match status" value="1"/>
</dbReference>
<dbReference type="InterPro" id="IPR042089">
    <property type="entry name" value="Peptidase_M13_dom_2"/>
</dbReference>
<accession>L1JUC5</accession>
<keyword evidence="1" id="KW-0812">Transmembrane</keyword>
<evidence type="ECO:0000313" key="4">
    <source>
        <dbReference type="EnsemblProtists" id="EKX51693"/>
    </source>
</evidence>
<dbReference type="SUPFAM" id="SSF55486">
    <property type="entry name" value="Metalloproteases ('zincins'), catalytic domain"/>
    <property type="match status" value="1"/>
</dbReference>
<protein>
    <recommendedName>
        <fullName evidence="2">Peptidase M13 N-terminal domain-containing protein</fullName>
    </recommendedName>
</protein>
<name>L1JUC5_GUITC</name>
<keyword evidence="1" id="KW-1133">Transmembrane helix</keyword>
<evidence type="ECO:0000313" key="3">
    <source>
        <dbReference type="EMBL" id="EKX51693.1"/>
    </source>
</evidence>
<dbReference type="OrthoDB" id="6475849at2759"/>
<dbReference type="AlphaFoldDB" id="L1JUC5"/>
<dbReference type="GeneID" id="17308475"/>
<feature type="domain" description="Peptidase M13 N-terminal" evidence="2">
    <location>
        <begin position="86"/>
        <end position="292"/>
    </location>
</feature>
<feature type="transmembrane region" description="Helical" evidence="1">
    <location>
        <begin position="9"/>
        <end position="29"/>
    </location>
</feature>
<evidence type="ECO:0000313" key="5">
    <source>
        <dbReference type="Proteomes" id="UP000011087"/>
    </source>
</evidence>
<reference evidence="5" key="2">
    <citation type="submission" date="2012-11" db="EMBL/GenBank/DDBJ databases">
        <authorList>
            <person name="Kuo A."/>
            <person name="Curtis B.A."/>
            <person name="Tanifuji G."/>
            <person name="Burki F."/>
            <person name="Gruber A."/>
            <person name="Irimia M."/>
            <person name="Maruyama S."/>
            <person name="Arias M.C."/>
            <person name="Ball S.G."/>
            <person name="Gile G.H."/>
            <person name="Hirakawa Y."/>
            <person name="Hopkins J.F."/>
            <person name="Rensing S.A."/>
            <person name="Schmutz J."/>
            <person name="Symeonidi A."/>
            <person name="Elias M."/>
            <person name="Eveleigh R.J."/>
            <person name="Herman E.K."/>
            <person name="Klute M.J."/>
            <person name="Nakayama T."/>
            <person name="Obornik M."/>
            <person name="Reyes-Prieto A."/>
            <person name="Armbrust E.V."/>
            <person name="Aves S.J."/>
            <person name="Beiko R.G."/>
            <person name="Coutinho P."/>
            <person name="Dacks J.B."/>
            <person name="Durnford D.G."/>
            <person name="Fast N.M."/>
            <person name="Green B.R."/>
            <person name="Grisdale C."/>
            <person name="Hempe F."/>
            <person name="Henrissat B."/>
            <person name="Hoppner M.P."/>
            <person name="Ishida K.-I."/>
            <person name="Kim E."/>
            <person name="Koreny L."/>
            <person name="Kroth P.G."/>
            <person name="Liu Y."/>
            <person name="Malik S.-B."/>
            <person name="Maier U.G."/>
            <person name="McRose D."/>
            <person name="Mock T."/>
            <person name="Neilson J.A."/>
            <person name="Onodera N.T."/>
            <person name="Poole A.M."/>
            <person name="Pritham E.J."/>
            <person name="Richards T.A."/>
            <person name="Rocap G."/>
            <person name="Roy S.W."/>
            <person name="Sarai C."/>
            <person name="Schaack S."/>
            <person name="Shirato S."/>
            <person name="Slamovits C.H."/>
            <person name="Spencer D.F."/>
            <person name="Suzuki S."/>
            <person name="Worden A.Z."/>
            <person name="Zauner S."/>
            <person name="Barry K."/>
            <person name="Bell C."/>
            <person name="Bharti A.K."/>
            <person name="Crow J.A."/>
            <person name="Grimwood J."/>
            <person name="Kramer R."/>
            <person name="Lindquist E."/>
            <person name="Lucas S."/>
            <person name="Salamov A."/>
            <person name="McFadden G.I."/>
            <person name="Lane C.E."/>
            <person name="Keeling P.J."/>
            <person name="Gray M.W."/>
            <person name="Grigoriev I.V."/>
            <person name="Archibald J.M."/>
        </authorList>
    </citation>
    <scope>NUCLEOTIDE SEQUENCE</scope>
    <source>
        <strain evidence="5">CCMP2712</strain>
    </source>
</reference>
<proteinExistence type="predicted"/>
<keyword evidence="5" id="KW-1185">Reference proteome</keyword>
<dbReference type="InterPro" id="IPR000718">
    <property type="entry name" value="Peptidase_M13"/>
</dbReference>
<dbReference type="Pfam" id="PF05649">
    <property type="entry name" value="Peptidase_M13_N"/>
    <property type="match status" value="1"/>
</dbReference>
<dbReference type="HOGENOM" id="CLU_886935_0_0_1"/>
<dbReference type="PANTHER" id="PTHR11733:SF241">
    <property type="entry name" value="GH26575P-RELATED"/>
    <property type="match status" value="1"/>
</dbReference>
<dbReference type="KEGG" id="gtt:GUITHDRAFT_102300"/>
<organism evidence="3">
    <name type="scientific">Guillardia theta (strain CCMP2712)</name>
    <name type="common">Cryptophyte</name>
    <dbReference type="NCBI Taxonomy" id="905079"/>
    <lineage>
        <taxon>Eukaryota</taxon>
        <taxon>Cryptophyceae</taxon>
        <taxon>Pyrenomonadales</taxon>
        <taxon>Geminigeraceae</taxon>
        <taxon>Guillardia</taxon>
    </lineage>
</organism>
<evidence type="ECO:0000259" key="2">
    <source>
        <dbReference type="Pfam" id="PF05649"/>
    </source>
</evidence>
<gene>
    <name evidence="3" type="ORF">GUITHDRAFT_102300</name>
</gene>
<dbReference type="RefSeq" id="XP_005838673.1">
    <property type="nucleotide sequence ID" value="XM_005838616.1"/>
</dbReference>
<dbReference type="InterPro" id="IPR008753">
    <property type="entry name" value="Peptidase_M13_N"/>
</dbReference>
<dbReference type="GO" id="GO:0016485">
    <property type="term" value="P:protein processing"/>
    <property type="evidence" value="ECO:0007669"/>
    <property type="project" value="TreeGrafter"/>
</dbReference>
<evidence type="ECO:0000256" key="1">
    <source>
        <dbReference type="SAM" id="Phobius"/>
    </source>
</evidence>
<dbReference type="STRING" id="905079.L1JUC5"/>